<gene>
    <name evidence="1" type="primary">OTU1</name>
    <name evidence="1" type="ORF">SNEC2469_LOCUS26290</name>
</gene>
<organism evidence="1 2">
    <name type="scientific">Symbiodinium necroappetens</name>
    <dbReference type="NCBI Taxonomy" id="1628268"/>
    <lineage>
        <taxon>Eukaryota</taxon>
        <taxon>Sar</taxon>
        <taxon>Alveolata</taxon>
        <taxon>Dinophyceae</taxon>
        <taxon>Suessiales</taxon>
        <taxon>Symbiodiniaceae</taxon>
        <taxon>Symbiodinium</taxon>
    </lineage>
</organism>
<dbReference type="SUPFAM" id="SSF54001">
    <property type="entry name" value="Cysteine proteinases"/>
    <property type="match status" value="1"/>
</dbReference>
<dbReference type="GO" id="GO:0071108">
    <property type="term" value="P:protein K48-linked deubiquitination"/>
    <property type="evidence" value="ECO:0007669"/>
    <property type="project" value="TreeGrafter"/>
</dbReference>
<sequence>MLEIDPRRWKLLLSHFTSKYLASHVIDTVSGRRGTVIFGALEALMVSEDHERLNQIMLALRQVQLETVPEQKRHNQMLQIMRTWRSPHQIEQWIAQDAALDQALIRACRRLVRQFLMKRAHDRSPSGLTYDQLVKALDSKYTCMEDFCKHVVDPLGRDAETLALDALPQQLGVGLRMWILDRRDEVSLISLDTPGPQGEVDVHVLFKPGHYDLLYPGPRR</sequence>
<dbReference type="PANTHER" id="PTHR12931:SF15">
    <property type="entry name" value="UBIQUITIN THIOESTERASE OTUBAIN-LIKE"/>
    <property type="match status" value="1"/>
</dbReference>
<dbReference type="Pfam" id="PF10275">
    <property type="entry name" value="Peptidase_C65"/>
    <property type="match status" value="1"/>
</dbReference>
<dbReference type="GO" id="GO:0005634">
    <property type="term" value="C:nucleus"/>
    <property type="evidence" value="ECO:0007669"/>
    <property type="project" value="TreeGrafter"/>
</dbReference>
<dbReference type="InterPro" id="IPR042468">
    <property type="entry name" value="Peptidase_C65_otubain_sub1"/>
</dbReference>
<dbReference type="Proteomes" id="UP000601435">
    <property type="component" value="Unassembled WGS sequence"/>
</dbReference>
<reference evidence="1" key="1">
    <citation type="submission" date="2021-02" db="EMBL/GenBank/DDBJ databases">
        <authorList>
            <person name="Dougan E. K."/>
            <person name="Rhodes N."/>
            <person name="Thang M."/>
            <person name="Chan C."/>
        </authorList>
    </citation>
    <scope>NUCLEOTIDE SEQUENCE</scope>
</reference>
<comment type="caution">
    <text evidence="1">The sequence shown here is derived from an EMBL/GenBank/DDBJ whole genome shotgun (WGS) entry which is preliminary data.</text>
</comment>
<accession>A0A813A250</accession>
<keyword evidence="2" id="KW-1185">Reference proteome</keyword>
<name>A0A813A250_9DINO</name>
<dbReference type="GO" id="GO:0043130">
    <property type="term" value="F:ubiquitin binding"/>
    <property type="evidence" value="ECO:0007669"/>
    <property type="project" value="TreeGrafter"/>
</dbReference>
<dbReference type="GO" id="GO:0004843">
    <property type="term" value="F:cysteine-type deubiquitinase activity"/>
    <property type="evidence" value="ECO:0007669"/>
    <property type="project" value="TreeGrafter"/>
</dbReference>
<dbReference type="InterPro" id="IPR038765">
    <property type="entry name" value="Papain-like_cys_pep_sf"/>
</dbReference>
<evidence type="ECO:0000313" key="2">
    <source>
        <dbReference type="Proteomes" id="UP000601435"/>
    </source>
</evidence>
<dbReference type="EMBL" id="CAJNJA010053230">
    <property type="protein sequence ID" value="CAE7849687.1"/>
    <property type="molecule type" value="Genomic_DNA"/>
</dbReference>
<protein>
    <submittedName>
        <fullName evidence="1">OTU1 protein</fullName>
    </submittedName>
</protein>
<dbReference type="OrthoDB" id="18915at2759"/>
<dbReference type="AlphaFoldDB" id="A0A813A250"/>
<dbReference type="PANTHER" id="PTHR12931">
    <property type="entry name" value="UBIQUITIN THIOLESTERASE PROTEIN OTUB"/>
    <property type="match status" value="1"/>
</dbReference>
<dbReference type="InterPro" id="IPR019400">
    <property type="entry name" value="Peptidase_C65_otubain"/>
</dbReference>
<dbReference type="Gene3D" id="3.30.200.60">
    <property type="entry name" value="Peptidase C65 Otubain, subdomain 1"/>
    <property type="match status" value="1"/>
</dbReference>
<evidence type="ECO:0000313" key="1">
    <source>
        <dbReference type="EMBL" id="CAE7849687.1"/>
    </source>
</evidence>
<proteinExistence type="predicted"/>